<proteinExistence type="inferred from homology"/>
<accession>A0AB34L099</accession>
<dbReference type="PANTHER" id="PTHR43180">
    <property type="entry name" value="3-OXOACYL-(ACYL-CARRIER-PROTEIN) REDUCTASE (AFU_ORTHOLOGUE AFUA_6G11210)"/>
    <property type="match status" value="1"/>
</dbReference>
<evidence type="ECO:0000256" key="2">
    <source>
        <dbReference type="ARBA" id="ARBA00023002"/>
    </source>
</evidence>
<gene>
    <name evidence="3" type="ORF">WHR41_01889</name>
</gene>
<dbReference type="AlphaFoldDB" id="A0AB34L099"/>
<dbReference type="InterPro" id="IPR036291">
    <property type="entry name" value="NAD(P)-bd_dom_sf"/>
</dbReference>
<dbReference type="SUPFAM" id="SSF51735">
    <property type="entry name" value="NAD(P)-binding Rossmann-fold domains"/>
    <property type="match status" value="1"/>
</dbReference>
<evidence type="ECO:0000256" key="1">
    <source>
        <dbReference type="ARBA" id="ARBA00006484"/>
    </source>
</evidence>
<dbReference type="PANTHER" id="PTHR43180:SF31">
    <property type="entry name" value="CHAIN DEHYDROGENASE_REDUCTASE, PUTATIVE (AFU_ORTHOLOGUE AFUA_2G16570)-RELATED"/>
    <property type="match status" value="1"/>
</dbReference>
<keyword evidence="2" id="KW-0560">Oxidoreductase</keyword>
<dbReference type="EMBL" id="JAAQHG020000005">
    <property type="protein sequence ID" value="KAL1588985.1"/>
    <property type="molecule type" value="Genomic_DNA"/>
</dbReference>
<name>A0AB34L099_9PEZI</name>
<reference evidence="3 4" key="1">
    <citation type="journal article" date="2020" name="Microbiol. Resour. Announc.">
        <title>Draft Genome Sequence of a Cladosporium Species Isolated from the Mesophotic Ascidian Didemnum maculosum.</title>
        <authorList>
            <person name="Gioti A."/>
            <person name="Siaperas R."/>
            <person name="Nikolaivits E."/>
            <person name="Le Goff G."/>
            <person name="Ouazzani J."/>
            <person name="Kotoulas G."/>
            <person name="Topakas E."/>
        </authorList>
    </citation>
    <scope>NUCLEOTIDE SEQUENCE [LARGE SCALE GENOMIC DNA]</scope>
    <source>
        <strain evidence="3 4">TM138-S3</strain>
    </source>
</reference>
<dbReference type="RefSeq" id="XP_069232090.1">
    <property type="nucleotide sequence ID" value="XM_069370495.1"/>
</dbReference>
<comment type="similarity">
    <text evidence="1">Belongs to the short-chain dehydrogenases/reductases (SDR) family.</text>
</comment>
<protein>
    <submittedName>
        <fullName evidence="3">Uncharacterized protein</fullName>
    </submittedName>
</protein>
<dbReference type="GeneID" id="96003333"/>
<sequence length="110" mass="11440">MPYVSQKVDFNAPINTSNVAGKTAIVTGGANGLGKAYVQALHAAGMHVYFGDTNIPDGEALARQLPGTTFLPTDVTSYPSQHALFHLASTTSPSRSIHHIIANAGIAPPD</sequence>
<evidence type="ECO:0000313" key="3">
    <source>
        <dbReference type="EMBL" id="KAL1588985.1"/>
    </source>
</evidence>
<dbReference type="Proteomes" id="UP000803884">
    <property type="component" value="Unassembled WGS sequence"/>
</dbReference>
<keyword evidence="4" id="KW-1185">Reference proteome</keyword>
<comment type="caution">
    <text evidence="3">The sequence shown here is derived from an EMBL/GenBank/DDBJ whole genome shotgun (WGS) entry which is preliminary data.</text>
</comment>
<dbReference type="PRINTS" id="PR00081">
    <property type="entry name" value="GDHRDH"/>
</dbReference>
<dbReference type="InterPro" id="IPR002347">
    <property type="entry name" value="SDR_fam"/>
</dbReference>
<evidence type="ECO:0000313" key="4">
    <source>
        <dbReference type="Proteomes" id="UP000803884"/>
    </source>
</evidence>
<dbReference type="GO" id="GO:0016491">
    <property type="term" value="F:oxidoreductase activity"/>
    <property type="evidence" value="ECO:0007669"/>
    <property type="project" value="UniProtKB-KW"/>
</dbReference>
<feature type="non-terminal residue" evidence="3">
    <location>
        <position position="110"/>
    </location>
</feature>
<dbReference type="Pfam" id="PF00106">
    <property type="entry name" value="adh_short"/>
    <property type="match status" value="1"/>
</dbReference>
<organism evidence="3 4">
    <name type="scientific">Cladosporium halotolerans</name>
    <dbReference type="NCBI Taxonomy" id="1052096"/>
    <lineage>
        <taxon>Eukaryota</taxon>
        <taxon>Fungi</taxon>
        <taxon>Dikarya</taxon>
        <taxon>Ascomycota</taxon>
        <taxon>Pezizomycotina</taxon>
        <taxon>Dothideomycetes</taxon>
        <taxon>Dothideomycetidae</taxon>
        <taxon>Cladosporiales</taxon>
        <taxon>Cladosporiaceae</taxon>
        <taxon>Cladosporium</taxon>
    </lineage>
</organism>
<dbReference type="Gene3D" id="3.40.50.720">
    <property type="entry name" value="NAD(P)-binding Rossmann-like Domain"/>
    <property type="match status" value="1"/>
</dbReference>